<keyword evidence="1" id="KW-0560">Oxidoreductase</keyword>
<organism evidence="4 5">
    <name type="scientific">Desulfomarina profundi</name>
    <dbReference type="NCBI Taxonomy" id="2772557"/>
    <lineage>
        <taxon>Bacteria</taxon>
        <taxon>Pseudomonadati</taxon>
        <taxon>Thermodesulfobacteriota</taxon>
        <taxon>Desulfobulbia</taxon>
        <taxon>Desulfobulbales</taxon>
        <taxon>Desulfobulbaceae</taxon>
        <taxon>Desulfomarina</taxon>
    </lineage>
</organism>
<feature type="domain" description="Aldehyde dehydrogenase" evidence="3">
    <location>
        <begin position="56"/>
        <end position="307"/>
    </location>
</feature>
<accession>A0A8D5FPZ9</accession>
<dbReference type="GO" id="GO:0003842">
    <property type="term" value="F:L-glutamate gamma-semialdehyde dehydrogenase activity"/>
    <property type="evidence" value="ECO:0007669"/>
    <property type="project" value="TreeGrafter"/>
</dbReference>
<evidence type="ECO:0000256" key="1">
    <source>
        <dbReference type="ARBA" id="ARBA00023002"/>
    </source>
</evidence>
<sequence>MENGFYSSPPPQNETILDYKKGSPERQALAAELDRQRQTRLDIPLLIGGKEIRTGRTATAVCPHDHHHVLADFHQAGTNEVAEAVSAALKARDGWEAMDWQSRAAVFLRAAELISGKYRTTLNAATMLNQSKNVYQAEIDSACELADFLRFNIFFMEQIYREQPARHSSGTWNRTDYRPLEGFVFAVTPFNFTAIAGNLPTSAAMMGNVVLWKPASTSVLSSWYVMRILLEAGLPPGVINFIPGPGEKIGPQVLTDRNLAGIHFTGSTRVFNTMWKTVADNIDSYKNYPRIVGETGGKDFVFAHSSAPPKLLRWL</sequence>
<dbReference type="PANTHER" id="PTHR42862">
    <property type="entry name" value="DELTA-1-PYRROLINE-5-CARBOXYLATE DEHYDROGENASE 1, ISOFORM A-RELATED"/>
    <property type="match status" value="1"/>
</dbReference>
<dbReference type="InterPro" id="IPR015590">
    <property type="entry name" value="Aldehyde_DH_dom"/>
</dbReference>
<dbReference type="KEGG" id="dbk:DGMP_38810"/>
<gene>
    <name evidence="4" type="ORF">DGMP_38810</name>
</gene>
<reference evidence="4" key="1">
    <citation type="submission" date="2020-09" db="EMBL/GenBank/DDBJ databases">
        <title>Desulfogranum mesoprofundum gen. nov., sp. nov., a novel mesophilic, sulfate-reducing chemolithoautotroph isolated from a deep-sea hydrothermal vent chimney in the Suiyo Seamount.</title>
        <authorList>
            <person name="Hashimoto Y."/>
            <person name="Nakagawa S."/>
        </authorList>
    </citation>
    <scope>NUCLEOTIDE SEQUENCE</scope>
    <source>
        <strain evidence="4">KT2</strain>
    </source>
</reference>
<evidence type="ECO:0000259" key="3">
    <source>
        <dbReference type="Pfam" id="PF00171"/>
    </source>
</evidence>
<dbReference type="PANTHER" id="PTHR42862:SF1">
    <property type="entry name" value="DELTA-1-PYRROLINE-5-CARBOXYLATE DEHYDROGENASE 2, ISOFORM A-RELATED"/>
    <property type="match status" value="1"/>
</dbReference>
<evidence type="ECO:0000313" key="5">
    <source>
        <dbReference type="Proteomes" id="UP000826725"/>
    </source>
</evidence>
<protein>
    <recommendedName>
        <fullName evidence="3">Aldehyde dehydrogenase domain-containing protein</fullName>
    </recommendedName>
</protein>
<keyword evidence="2" id="KW-0520">NAD</keyword>
<dbReference type="GO" id="GO:0010133">
    <property type="term" value="P:L-proline catabolic process to L-glutamate"/>
    <property type="evidence" value="ECO:0007669"/>
    <property type="project" value="TreeGrafter"/>
</dbReference>
<dbReference type="GO" id="GO:0009898">
    <property type="term" value="C:cytoplasmic side of plasma membrane"/>
    <property type="evidence" value="ECO:0007669"/>
    <property type="project" value="TreeGrafter"/>
</dbReference>
<evidence type="ECO:0000256" key="2">
    <source>
        <dbReference type="ARBA" id="ARBA00023027"/>
    </source>
</evidence>
<dbReference type="FunFam" id="3.40.605.10:FF:000006">
    <property type="entry name" value="1-pyrroline-5-carboxylate dehydrogenase"/>
    <property type="match status" value="1"/>
</dbReference>
<dbReference type="Pfam" id="PF00171">
    <property type="entry name" value="Aldedh"/>
    <property type="match status" value="1"/>
</dbReference>
<keyword evidence="5" id="KW-1185">Reference proteome</keyword>
<dbReference type="Proteomes" id="UP000826725">
    <property type="component" value="Chromosome"/>
</dbReference>
<evidence type="ECO:0000313" key="4">
    <source>
        <dbReference type="EMBL" id="BCL63188.1"/>
    </source>
</evidence>
<dbReference type="EMBL" id="AP024086">
    <property type="protein sequence ID" value="BCL63188.1"/>
    <property type="molecule type" value="Genomic_DNA"/>
</dbReference>
<name>A0A8D5FPZ9_9BACT</name>
<dbReference type="InterPro" id="IPR050485">
    <property type="entry name" value="Proline_metab_enzyme"/>
</dbReference>
<dbReference type="AlphaFoldDB" id="A0A8D5FPZ9"/>
<proteinExistence type="predicted"/>